<dbReference type="InterPro" id="IPR046341">
    <property type="entry name" value="SET_dom_sf"/>
</dbReference>
<dbReference type="Gene3D" id="2.170.270.10">
    <property type="entry name" value="SET domain"/>
    <property type="match status" value="1"/>
</dbReference>
<dbReference type="PROSITE" id="PS50280">
    <property type="entry name" value="SET"/>
    <property type="match status" value="1"/>
</dbReference>
<dbReference type="InterPro" id="IPR011990">
    <property type="entry name" value="TPR-like_helical_dom_sf"/>
</dbReference>
<organism evidence="6 7">
    <name type="scientific">Paraphaeosphaeria minitans</name>
    <dbReference type="NCBI Taxonomy" id="565426"/>
    <lineage>
        <taxon>Eukaryota</taxon>
        <taxon>Fungi</taxon>
        <taxon>Dikarya</taxon>
        <taxon>Ascomycota</taxon>
        <taxon>Pezizomycotina</taxon>
        <taxon>Dothideomycetes</taxon>
        <taxon>Pleosporomycetidae</taxon>
        <taxon>Pleosporales</taxon>
        <taxon>Massarineae</taxon>
        <taxon>Didymosphaeriaceae</taxon>
        <taxon>Paraphaeosphaeria</taxon>
    </lineage>
</organism>
<dbReference type="Gene3D" id="1.25.40.10">
    <property type="entry name" value="Tetratricopeptide repeat domain"/>
    <property type="match status" value="1"/>
</dbReference>
<accession>A0A9P6GF12</accession>
<dbReference type="SUPFAM" id="SSF82199">
    <property type="entry name" value="SET domain"/>
    <property type="match status" value="1"/>
</dbReference>
<dbReference type="EMBL" id="WJXW01000008">
    <property type="protein sequence ID" value="KAF9734088.1"/>
    <property type="molecule type" value="Genomic_DNA"/>
</dbReference>
<evidence type="ECO:0000256" key="1">
    <source>
        <dbReference type="ARBA" id="ARBA00022737"/>
    </source>
</evidence>
<dbReference type="InterPro" id="IPR053209">
    <property type="entry name" value="Gramillin-biosynth_MTr"/>
</dbReference>
<dbReference type="PROSITE" id="PS50293">
    <property type="entry name" value="TPR_REGION"/>
    <property type="match status" value="1"/>
</dbReference>
<gene>
    <name evidence="6" type="ORF">PMIN01_08431</name>
</gene>
<feature type="repeat" description="TPR" evidence="3">
    <location>
        <begin position="291"/>
        <end position="324"/>
    </location>
</feature>
<feature type="region of interest" description="Disordered" evidence="4">
    <location>
        <begin position="21"/>
        <end position="48"/>
    </location>
</feature>
<evidence type="ECO:0000256" key="4">
    <source>
        <dbReference type="SAM" id="MobiDB-lite"/>
    </source>
</evidence>
<name>A0A9P6GF12_9PLEO</name>
<reference evidence="6" key="1">
    <citation type="journal article" date="2020" name="Mol. Plant Microbe Interact.">
        <title>Genome Sequence of the Biocontrol Agent Coniothyrium minitans strain Conio (IMI 134523).</title>
        <authorList>
            <person name="Patel D."/>
            <person name="Shittu T.A."/>
            <person name="Baroncelli R."/>
            <person name="Muthumeenakshi S."/>
            <person name="Osborne T.H."/>
            <person name="Janganan T.K."/>
            <person name="Sreenivasaprasad S."/>
        </authorList>
    </citation>
    <scope>NUCLEOTIDE SEQUENCE</scope>
    <source>
        <strain evidence="6">Conio</strain>
    </source>
</reference>
<dbReference type="OrthoDB" id="438641at2759"/>
<comment type="caution">
    <text evidence="6">The sequence shown here is derived from an EMBL/GenBank/DDBJ whole genome shotgun (WGS) entry which is preliminary data.</text>
</comment>
<dbReference type="AlphaFoldDB" id="A0A9P6GF12"/>
<dbReference type="PANTHER" id="PTHR47643:SF2">
    <property type="entry name" value="TPR DOMAIN PROTEIN (AFU_ORTHOLOGUE AFUA_5G12710)"/>
    <property type="match status" value="1"/>
</dbReference>
<dbReference type="InterPro" id="IPR019734">
    <property type="entry name" value="TPR_rpt"/>
</dbReference>
<sequence>MGSTQENTVFLTEKEAERIRNTVKETVRKSSELRGHGRESRDAKSAISQATGASLMADMESMQSSGRGETLPALAVGQVYPPCTVTREELEPMKISELKMDTHHRGRRLHVKRASPVVVLTARSWVMVEDADGGGDMERLEMSLHKSRHGEDILEYAKNYIIKEPFFTLTEEGEATLRIDHPSDLMSLSDALTGKTFSSAKAAEKFATTCKSGGNDELKNGDLAAAYEKYTDGLTVARRDLVSQTNPDLARDIARNRALVNLRLSHFDDAIADARASLTGQNDQKSKDLDSKAYYRAGSAAYGLGQYEDARKFFEEQLKLAPNDKDASTYLKRIDVRLREEQTGAYNWKKLRAGISKARPHVDAASFIGNVKVENSEGRGRGMYVTRNIPAGEVVMADKAFHVVWGHDKEALTAMTYDVRDDRIRVQPVGLSKAVAQKLLGNSSQIERVMDLFGDYDGDGQRIFRTQDGPIVDTFRIHDIVSRNGFGLGNQYGEEDARNASTGLCTWAAYINHSCVPNTSKDFVGDLMVLRAIRPLQAGEEVFFSYNEDGDYDARQAALMTTWGFECNCPLCAAEKADDPAVRKKRAELVQQSEEFVKHENWPDAKRLTIASAHRLAKAIDDTYDNEQYKDVPRLAGRTIQEWLMKASPRK</sequence>
<dbReference type="Pfam" id="PF00856">
    <property type="entry name" value="SET"/>
    <property type="match status" value="1"/>
</dbReference>
<evidence type="ECO:0000256" key="3">
    <source>
        <dbReference type="PROSITE-ProRule" id="PRU00339"/>
    </source>
</evidence>
<dbReference type="InterPro" id="IPR001214">
    <property type="entry name" value="SET_dom"/>
</dbReference>
<dbReference type="SMART" id="SM00317">
    <property type="entry name" value="SET"/>
    <property type="match status" value="1"/>
</dbReference>
<keyword evidence="1" id="KW-0677">Repeat</keyword>
<dbReference type="PROSITE" id="PS50005">
    <property type="entry name" value="TPR"/>
    <property type="match status" value="1"/>
</dbReference>
<dbReference type="Proteomes" id="UP000756921">
    <property type="component" value="Unassembled WGS sequence"/>
</dbReference>
<dbReference type="Pfam" id="PF07719">
    <property type="entry name" value="TPR_2"/>
    <property type="match status" value="1"/>
</dbReference>
<dbReference type="SMART" id="SM00028">
    <property type="entry name" value="TPR"/>
    <property type="match status" value="2"/>
</dbReference>
<dbReference type="InterPro" id="IPR013105">
    <property type="entry name" value="TPR_2"/>
</dbReference>
<feature type="domain" description="SET" evidence="5">
    <location>
        <begin position="369"/>
        <end position="547"/>
    </location>
</feature>
<evidence type="ECO:0000259" key="5">
    <source>
        <dbReference type="PROSITE" id="PS50280"/>
    </source>
</evidence>
<evidence type="ECO:0000256" key="2">
    <source>
        <dbReference type="ARBA" id="ARBA00022803"/>
    </source>
</evidence>
<evidence type="ECO:0000313" key="6">
    <source>
        <dbReference type="EMBL" id="KAF9734088.1"/>
    </source>
</evidence>
<dbReference type="SUPFAM" id="SSF48452">
    <property type="entry name" value="TPR-like"/>
    <property type="match status" value="1"/>
</dbReference>
<evidence type="ECO:0000313" key="7">
    <source>
        <dbReference type="Proteomes" id="UP000756921"/>
    </source>
</evidence>
<protein>
    <submittedName>
        <fullName evidence="6">TPR domain protein</fullName>
    </submittedName>
</protein>
<keyword evidence="7" id="KW-1185">Reference proteome</keyword>
<keyword evidence="2 3" id="KW-0802">TPR repeat</keyword>
<proteinExistence type="predicted"/>
<feature type="compositionally biased region" description="Basic and acidic residues" evidence="4">
    <location>
        <begin position="21"/>
        <end position="44"/>
    </location>
</feature>
<dbReference type="PANTHER" id="PTHR47643">
    <property type="entry name" value="TPR DOMAIN PROTEIN (AFU_ORTHOLOGUE AFUA_5G12710)"/>
    <property type="match status" value="1"/>
</dbReference>
<dbReference type="CDD" id="cd20071">
    <property type="entry name" value="SET_SMYD"/>
    <property type="match status" value="1"/>
</dbReference>